<dbReference type="EMBL" id="BARV01023548">
    <property type="protein sequence ID" value="GAI38007.1"/>
    <property type="molecule type" value="Genomic_DNA"/>
</dbReference>
<dbReference type="AlphaFoldDB" id="X1N1Z0"/>
<protein>
    <recommendedName>
        <fullName evidence="2">Terminase large subunit gp17-like C-terminal domain-containing protein</fullName>
    </recommendedName>
</protein>
<dbReference type="Pfam" id="PF17289">
    <property type="entry name" value="Terminase_6C"/>
    <property type="match status" value="1"/>
</dbReference>
<evidence type="ECO:0000256" key="1">
    <source>
        <dbReference type="ARBA" id="ARBA00022612"/>
    </source>
</evidence>
<feature type="non-terminal residue" evidence="3">
    <location>
        <position position="1"/>
    </location>
</feature>
<accession>X1N1Z0</accession>
<dbReference type="Gene3D" id="3.30.420.240">
    <property type="match status" value="1"/>
</dbReference>
<reference evidence="3" key="1">
    <citation type="journal article" date="2014" name="Front. Microbiol.">
        <title>High frequency of phylogenetically diverse reductive dehalogenase-homologous genes in deep subseafloor sedimentary metagenomes.</title>
        <authorList>
            <person name="Kawai M."/>
            <person name="Futagami T."/>
            <person name="Toyoda A."/>
            <person name="Takaki Y."/>
            <person name="Nishi S."/>
            <person name="Hori S."/>
            <person name="Arai W."/>
            <person name="Tsubouchi T."/>
            <person name="Morono Y."/>
            <person name="Uchiyama I."/>
            <person name="Ito T."/>
            <person name="Fujiyama A."/>
            <person name="Inagaki F."/>
            <person name="Takami H."/>
        </authorList>
    </citation>
    <scope>NUCLEOTIDE SEQUENCE</scope>
    <source>
        <strain evidence="3">Expedition CK06-06</strain>
    </source>
</reference>
<sequence>GALWKYDWIGRESNPPDMDRIVVAIDPAGSVSETSAETGIIVAGKAGHNLYILEDVSGKYTPKGWGSAAVNAYFRWRADRVVGEVNNGGDMVENTIRQINENVAYKEVRATRGKARRAEPISTLYEQGRGFHCGSFPELEDQMCAWISPPTGQKAEYSPDRMDAMVWAATELMLGSDFGWEDVEAAAKGEVEQWKL</sequence>
<evidence type="ECO:0000313" key="3">
    <source>
        <dbReference type="EMBL" id="GAI38007.1"/>
    </source>
</evidence>
<feature type="domain" description="Terminase large subunit gp17-like C-terminal" evidence="2">
    <location>
        <begin position="24"/>
        <end position="169"/>
    </location>
</feature>
<organism evidence="3">
    <name type="scientific">marine sediment metagenome</name>
    <dbReference type="NCBI Taxonomy" id="412755"/>
    <lineage>
        <taxon>unclassified sequences</taxon>
        <taxon>metagenomes</taxon>
        <taxon>ecological metagenomes</taxon>
    </lineage>
</organism>
<keyword evidence="1" id="KW-1188">Viral release from host cell</keyword>
<proteinExistence type="predicted"/>
<name>X1N1Z0_9ZZZZ</name>
<evidence type="ECO:0000259" key="2">
    <source>
        <dbReference type="Pfam" id="PF17289"/>
    </source>
</evidence>
<comment type="caution">
    <text evidence="3">The sequence shown here is derived from an EMBL/GenBank/DDBJ whole genome shotgun (WGS) entry which is preliminary data.</text>
</comment>
<gene>
    <name evidence="3" type="ORF">S06H3_38613</name>
</gene>
<dbReference type="InterPro" id="IPR035421">
    <property type="entry name" value="Terminase_6C"/>
</dbReference>